<sequence length="407" mass="45821">MNDNKLKLILILTTLLLSLALSLQTKASEVLGTDEIPTESRTKKKSTPVFKKDLGQPTKISAQNLDIPFKKNSWSFSQGSDYEYQDFENRKTLLLDGGTEANLKEFKNGTIEVDIHANQKRSFAGISFRKQDDTMEEVYMRMHKSNQSDAVQYTPIFSWESNWQLYPEHQAAAGILQSAWNTLKIRVMGTLAKVYLNEKEVLLIDKLKIDNGTGGISLFALFGNQFSNFKVSHGEVLEISKIAQKVTNNGNLITEWKLSKAFPFEPKNFESGLRTENLGFNAAKTEPSGLLPISKFIEKPSKNGFENNQEDYVVAQLEINSENSQDKKFSFDYSDRCIVYLNGKEIFRGNNAFRSKGPQFQGHLGIDGNTLSLPLQKGKNILDIVVIEKANGWGLTGKFNETSGLRF</sequence>
<evidence type="ECO:0000259" key="2">
    <source>
        <dbReference type="Pfam" id="PF06439"/>
    </source>
</evidence>
<name>A0ABV8PI65_9FLAO</name>
<feature type="domain" description="3-keto-alpha-glucoside-1,2-lyase/3-keto-2-hydroxy-glucal hydratase" evidence="2">
    <location>
        <begin position="104"/>
        <end position="219"/>
    </location>
</feature>
<dbReference type="InterPro" id="IPR010496">
    <property type="entry name" value="AL/BT2_dom"/>
</dbReference>
<keyword evidence="4" id="KW-1185">Reference proteome</keyword>
<keyword evidence="3" id="KW-0378">Hydrolase</keyword>
<feature type="signal peptide" evidence="1">
    <location>
        <begin position="1"/>
        <end position="27"/>
    </location>
</feature>
<gene>
    <name evidence="3" type="ORF">ACFOWS_02260</name>
</gene>
<dbReference type="Gene3D" id="2.60.120.560">
    <property type="entry name" value="Exo-inulinase, domain 1"/>
    <property type="match status" value="1"/>
</dbReference>
<reference evidence="4" key="1">
    <citation type="journal article" date="2019" name="Int. J. Syst. Evol. Microbiol.">
        <title>The Global Catalogue of Microorganisms (GCM) 10K type strain sequencing project: providing services to taxonomists for standard genome sequencing and annotation.</title>
        <authorList>
            <consortium name="The Broad Institute Genomics Platform"/>
            <consortium name="The Broad Institute Genome Sequencing Center for Infectious Disease"/>
            <person name="Wu L."/>
            <person name="Ma J."/>
        </authorList>
    </citation>
    <scope>NUCLEOTIDE SEQUENCE [LARGE SCALE GENOMIC DNA]</scope>
    <source>
        <strain evidence="4">CGMCC 1.15774</strain>
    </source>
</reference>
<proteinExistence type="predicted"/>
<accession>A0ABV8PI65</accession>
<feature type="chain" id="PRO_5045062372" evidence="1">
    <location>
        <begin position="28"/>
        <end position="407"/>
    </location>
</feature>
<dbReference type="Proteomes" id="UP001595841">
    <property type="component" value="Unassembled WGS sequence"/>
</dbReference>
<protein>
    <submittedName>
        <fullName evidence="3">Family 16 glycoside hydrolase</fullName>
    </submittedName>
</protein>
<keyword evidence="1" id="KW-0732">Signal</keyword>
<dbReference type="Pfam" id="PF06439">
    <property type="entry name" value="3keto-disac_hyd"/>
    <property type="match status" value="1"/>
</dbReference>
<comment type="caution">
    <text evidence="3">The sequence shown here is derived from an EMBL/GenBank/DDBJ whole genome shotgun (WGS) entry which is preliminary data.</text>
</comment>
<dbReference type="EMBL" id="JBHSCL010000002">
    <property type="protein sequence ID" value="MFC4218936.1"/>
    <property type="molecule type" value="Genomic_DNA"/>
</dbReference>
<dbReference type="RefSeq" id="WP_379762314.1">
    <property type="nucleotide sequence ID" value="NZ_JBHSCL010000002.1"/>
</dbReference>
<evidence type="ECO:0000256" key="1">
    <source>
        <dbReference type="SAM" id="SignalP"/>
    </source>
</evidence>
<dbReference type="GO" id="GO:0016787">
    <property type="term" value="F:hydrolase activity"/>
    <property type="evidence" value="ECO:0007669"/>
    <property type="project" value="UniProtKB-KW"/>
</dbReference>
<evidence type="ECO:0000313" key="4">
    <source>
        <dbReference type="Proteomes" id="UP001595841"/>
    </source>
</evidence>
<organism evidence="3 4">
    <name type="scientific">Flagellimonas marina</name>
    <dbReference type="NCBI Taxonomy" id="1775168"/>
    <lineage>
        <taxon>Bacteria</taxon>
        <taxon>Pseudomonadati</taxon>
        <taxon>Bacteroidota</taxon>
        <taxon>Flavobacteriia</taxon>
        <taxon>Flavobacteriales</taxon>
        <taxon>Flavobacteriaceae</taxon>
        <taxon>Flagellimonas</taxon>
    </lineage>
</organism>
<evidence type="ECO:0000313" key="3">
    <source>
        <dbReference type="EMBL" id="MFC4218936.1"/>
    </source>
</evidence>